<dbReference type="Gene3D" id="1.25.40.20">
    <property type="entry name" value="Ankyrin repeat-containing domain"/>
    <property type="match status" value="1"/>
</dbReference>
<evidence type="ECO:0000259" key="2">
    <source>
        <dbReference type="Pfam" id="PF20720"/>
    </source>
</evidence>
<dbReference type="Proteomes" id="UP000596742">
    <property type="component" value="Unassembled WGS sequence"/>
</dbReference>
<comment type="caution">
    <text evidence="3">The sequence shown here is derived from an EMBL/GenBank/DDBJ whole genome shotgun (WGS) entry which is preliminary data.</text>
</comment>
<dbReference type="PANTHER" id="PTHR22677">
    <property type="entry name" value="ANKYRIN REPEAT DOMAIN-CONTAINING PROTEIN 60"/>
    <property type="match status" value="1"/>
</dbReference>
<keyword evidence="4" id="KW-1185">Reference proteome</keyword>
<dbReference type="Pfam" id="PF20720">
    <property type="entry name" value="nSTAND3"/>
    <property type="match status" value="1"/>
</dbReference>
<dbReference type="PROSITE" id="PS50297">
    <property type="entry name" value="ANK_REP_REGION"/>
    <property type="match status" value="2"/>
</dbReference>
<dbReference type="Pfam" id="PF12796">
    <property type="entry name" value="Ank_2"/>
    <property type="match status" value="1"/>
</dbReference>
<protein>
    <recommendedName>
        <fullName evidence="2">Novel STAND NTPase 3 domain-containing protein</fullName>
    </recommendedName>
</protein>
<feature type="repeat" description="ANK" evidence="1">
    <location>
        <begin position="607"/>
        <end position="639"/>
    </location>
</feature>
<proteinExistence type="predicted"/>
<dbReference type="SMART" id="SM00248">
    <property type="entry name" value="ANK"/>
    <property type="match status" value="3"/>
</dbReference>
<dbReference type="InterPro" id="IPR027417">
    <property type="entry name" value="P-loop_NTPase"/>
</dbReference>
<gene>
    <name evidence="3" type="ORF">MGAL_10B026074</name>
</gene>
<accession>A0A8B6CEM8</accession>
<evidence type="ECO:0000313" key="3">
    <source>
        <dbReference type="EMBL" id="VDI04421.1"/>
    </source>
</evidence>
<organism evidence="3 4">
    <name type="scientific">Mytilus galloprovincialis</name>
    <name type="common">Mediterranean mussel</name>
    <dbReference type="NCBI Taxonomy" id="29158"/>
    <lineage>
        <taxon>Eukaryota</taxon>
        <taxon>Metazoa</taxon>
        <taxon>Spiralia</taxon>
        <taxon>Lophotrochozoa</taxon>
        <taxon>Mollusca</taxon>
        <taxon>Bivalvia</taxon>
        <taxon>Autobranchia</taxon>
        <taxon>Pteriomorphia</taxon>
        <taxon>Mytilida</taxon>
        <taxon>Mytiloidea</taxon>
        <taxon>Mytilidae</taxon>
        <taxon>Mytilinae</taxon>
        <taxon>Mytilus</taxon>
    </lineage>
</organism>
<evidence type="ECO:0000256" key="1">
    <source>
        <dbReference type="PROSITE-ProRule" id="PRU00023"/>
    </source>
</evidence>
<dbReference type="InterPro" id="IPR002110">
    <property type="entry name" value="Ankyrin_rpt"/>
</dbReference>
<name>A0A8B6CEM8_MYTGA</name>
<sequence>MALHSIISSLQSRLPQDLQGQIQASVSSSTGTLDLDDDVKRWVVIGLGLHNVLAPALRIFVCRIVTKMYTSLVASDHINTQTSHNYLRTYLPTKTKLNYEAINNNKTLYGGQTWKYDRCVKNPFDLSKLFLPTHMAQYIAFDSTCDSSALLAIIINIDQFPLVVQEEANERLSDCSINTDITEVKNKTYLPNRMCYDAHQLEVNTWQENDRKFVETAIINDLIKYLEKEHFAIVIGASGMGKSAIIHHIALQICLIEGWTLIPCHSPYEIISHYKEFEFLIFVIDDICGKYAVSDVDIENWINNKNKLKMMLGKNNIKIIASCRLDIYNEEKVQRSLGPFLSCSFDLSTKYKLSLKEKLAIAGKYLTSEYCEKLEDILGSDTFSPLLCFLFSKYEQFTVHEFLNEPFNIFSSEWDELKVVDPHKYCLLFMFVIFNGTINESLFNETNENERTKLQNVFENFNIDRSTPLYLIRKKLDFCVGTYFIKIGKMYKVIHDKMFDFLCCYFGKKMTSTVIKYANIEVLCERTQLQSFNTLYPCRIRNTVVVESQYEMEYVQRFKKDMHHGLHKALNIEQMKYKVCREQFLNILKTLSEESSLKQMINKKDENSNNAFIIACANGYDEIVKFFISDGAEINIKDTRLSPMTAACGSGHYSTVVLLIENGAHLNQPDKCGETPLYVACCRGLENVIELLIKKGANINKTLKSEHHLCLRHVTVETKV</sequence>
<dbReference type="InterPro" id="IPR039323">
    <property type="entry name" value="ANKRD_45/46/60"/>
</dbReference>
<feature type="repeat" description="ANK" evidence="1">
    <location>
        <begin position="672"/>
        <end position="704"/>
    </location>
</feature>
<feature type="repeat" description="ANK" evidence="1">
    <location>
        <begin position="639"/>
        <end position="671"/>
    </location>
</feature>
<reference evidence="3" key="1">
    <citation type="submission" date="2018-11" db="EMBL/GenBank/DDBJ databases">
        <authorList>
            <person name="Alioto T."/>
            <person name="Alioto T."/>
        </authorList>
    </citation>
    <scope>NUCLEOTIDE SEQUENCE</scope>
</reference>
<dbReference type="Pfam" id="PF00023">
    <property type="entry name" value="Ank"/>
    <property type="match status" value="1"/>
</dbReference>
<dbReference type="SUPFAM" id="SSF52540">
    <property type="entry name" value="P-loop containing nucleoside triphosphate hydrolases"/>
    <property type="match status" value="1"/>
</dbReference>
<dbReference type="PROSITE" id="PS50088">
    <property type="entry name" value="ANK_REPEAT"/>
    <property type="match status" value="3"/>
</dbReference>
<dbReference type="InterPro" id="IPR049050">
    <property type="entry name" value="nSTAND3"/>
</dbReference>
<dbReference type="PANTHER" id="PTHR22677:SF4">
    <property type="entry name" value="USHER SYNDROME TYPE-1G PROTEIN-LIKE PROTEIN"/>
    <property type="match status" value="1"/>
</dbReference>
<keyword evidence="1" id="KW-0040">ANK repeat</keyword>
<dbReference type="EMBL" id="UYJE01001700">
    <property type="protein sequence ID" value="VDI04421.1"/>
    <property type="molecule type" value="Genomic_DNA"/>
</dbReference>
<dbReference type="OrthoDB" id="6121610at2759"/>
<dbReference type="CDD" id="cd01120">
    <property type="entry name" value="RecA-like_superfamily"/>
    <property type="match status" value="1"/>
</dbReference>
<evidence type="ECO:0000313" key="4">
    <source>
        <dbReference type="Proteomes" id="UP000596742"/>
    </source>
</evidence>
<dbReference type="AlphaFoldDB" id="A0A8B6CEM8"/>
<feature type="domain" description="Novel STAND NTPase 3" evidence="2">
    <location>
        <begin position="213"/>
        <end position="366"/>
    </location>
</feature>
<dbReference type="InterPro" id="IPR036770">
    <property type="entry name" value="Ankyrin_rpt-contain_sf"/>
</dbReference>
<dbReference type="SUPFAM" id="SSF48403">
    <property type="entry name" value="Ankyrin repeat"/>
    <property type="match status" value="1"/>
</dbReference>